<organism evidence="2 3">
    <name type="scientific">Thermococcus eurythermalis</name>
    <dbReference type="NCBI Taxonomy" id="1505907"/>
    <lineage>
        <taxon>Archaea</taxon>
        <taxon>Methanobacteriati</taxon>
        <taxon>Methanobacteriota</taxon>
        <taxon>Thermococci</taxon>
        <taxon>Thermococcales</taxon>
        <taxon>Thermococcaceae</taxon>
        <taxon>Thermococcus</taxon>
    </lineage>
</organism>
<feature type="transmembrane region" description="Helical" evidence="1">
    <location>
        <begin position="125"/>
        <end position="148"/>
    </location>
</feature>
<evidence type="ECO:0008006" key="4">
    <source>
        <dbReference type="Google" id="ProtNLM"/>
    </source>
</evidence>
<dbReference type="STRING" id="1505907.TEU_10915"/>
<gene>
    <name evidence="2" type="ORF">TEU_10915</name>
</gene>
<dbReference type="RefSeq" id="WP_050003762.1">
    <property type="nucleotide sequence ID" value="NZ_CP008887.1"/>
</dbReference>
<feature type="transmembrane region" description="Helical" evidence="1">
    <location>
        <begin position="80"/>
        <end position="104"/>
    </location>
</feature>
<evidence type="ECO:0000256" key="1">
    <source>
        <dbReference type="SAM" id="Phobius"/>
    </source>
</evidence>
<keyword evidence="3" id="KW-1185">Reference proteome</keyword>
<dbReference type="OrthoDB" id="98916at2157"/>
<keyword evidence="1" id="KW-0472">Membrane</keyword>
<feature type="transmembrane region" description="Helical" evidence="1">
    <location>
        <begin position="205"/>
        <end position="222"/>
    </location>
</feature>
<dbReference type="GeneID" id="25153940"/>
<dbReference type="HOGENOM" id="CLU_1264606_0_0_2"/>
<dbReference type="EMBL" id="CP008887">
    <property type="protein sequence ID" value="AIU70802.1"/>
    <property type="molecule type" value="Genomic_DNA"/>
</dbReference>
<sequence length="223" mass="24556">MNGWKGALLLGIGYAVVISWGLELSINRVFGAVFGSGIKYYVAGLWGITVLRLLLMGVFLKWLNLNWADLWGGELSFRELGLAFLCASFLLLPIDVPALLMKAYHPQILGEYRYFLKLASGDKAMAVFALFSQYVYYLVEALSVNMLYLGSAKFVGEKGAIVIPMVFWGVMHILQALNRPLPVATAVAILASVEAGVMYGYAYKTGNMIGPLIIFFTVVMFVV</sequence>
<keyword evidence="1" id="KW-1133">Transmembrane helix</keyword>
<feature type="transmembrane region" description="Helical" evidence="1">
    <location>
        <begin position="38"/>
        <end position="60"/>
    </location>
</feature>
<dbReference type="Proteomes" id="UP000029980">
    <property type="component" value="Chromosome"/>
</dbReference>
<feature type="transmembrane region" description="Helical" evidence="1">
    <location>
        <begin position="181"/>
        <end position="199"/>
    </location>
</feature>
<proteinExistence type="predicted"/>
<dbReference type="AlphaFoldDB" id="A0A097QWD8"/>
<accession>A0A097QWD8</accession>
<protein>
    <recommendedName>
        <fullName evidence="4">CAAX protease</fullName>
    </recommendedName>
</protein>
<keyword evidence="1" id="KW-0812">Transmembrane</keyword>
<evidence type="ECO:0000313" key="3">
    <source>
        <dbReference type="Proteomes" id="UP000029980"/>
    </source>
</evidence>
<evidence type="ECO:0000313" key="2">
    <source>
        <dbReference type="EMBL" id="AIU70802.1"/>
    </source>
</evidence>
<feature type="transmembrane region" description="Helical" evidence="1">
    <location>
        <begin position="154"/>
        <end position="174"/>
    </location>
</feature>
<dbReference type="KEGG" id="teu:TEU_10915"/>
<name>A0A097QWD8_9EURY</name>
<reference evidence="2 3" key="1">
    <citation type="journal article" date="2015" name="Int. J. Syst. Evol. Microbiol.">
        <title>Thermococcus eurythermalis sp. nov., a conditional piezophilic hyperthermophilic archaeon with a wide temperature range isolated from an oil-immersed chimney in the Guaymas Basin.</title>
        <authorList>
            <person name="Zhao W."/>
            <person name="Zeng X."/>
            <person name="Xiao X."/>
        </authorList>
    </citation>
    <scope>NUCLEOTIDE SEQUENCE [LARGE SCALE GENOMIC DNA]</scope>
    <source>
        <strain evidence="2 3">A501</strain>
    </source>
</reference>
<feature type="transmembrane region" description="Helical" evidence="1">
    <location>
        <begin position="6"/>
        <end position="26"/>
    </location>
</feature>